<dbReference type="AlphaFoldDB" id="A0A0D9VBT0"/>
<dbReference type="Gramene" id="LPERR02G02240.1">
    <property type="protein sequence ID" value="LPERR02G02240.1"/>
    <property type="gene ID" value="LPERR02G02240"/>
</dbReference>
<dbReference type="EnsemblPlants" id="LPERR02G02240.1">
    <property type="protein sequence ID" value="LPERR02G02240.1"/>
    <property type="gene ID" value="LPERR02G02240"/>
</dbReference>
<dbReference type="HOGENOM" id="CLU_2389394_0_0_1"/>
<reference evidence="2" key="2">
    <citation type="submission" date="2013-12" db="EMBL/GenBank/DDBJ databases">
        <authorList>
            <person name="Yu Y."/>
            <person name="Lee S."/>
            <person name="de Baynast K."/>
            <person name="Wissotski M."/>
            <person name="Liu L."/>
            <person name="Talag J."/>
            <person name="Goicoechea J."/>
            <person name="Angelova A."/>
            <person name="Jetty R."/>
            <person name="Kudrna D."/>
            <person name="Golser W."/>
            <person name="Rivera L."/>
            <person name="Zhang J."/>
            <person name="Wing R."/>
        </authorList>
    </citation>
    <scope>NUCLEOTIDE SEQUENCE</scope>
</reference>
<keyword evidence="2" id="KW-1185">Reference proteome</keyword>
<protein>
    <submittedName>
        <fullName evidence="1">Uncharacterized protein</fullName>
    </submittedName>
</protein>
<evidence type="ECO:0000313" key="2">
    <source>
        <dbReference type="Proteomes" id="UP000032180"/>
    </source>
</evidence>
<proteinExistence type="predicted"/>
<accession>A0A0D9VBT0</accession>
<evidence type="ECO:0000313" key="1">
    <source>
        <dbReference type="EnsemblPlants" id="LPERR02G02240.1"/>
    </source>
</evidence>
<reference evidence="1 2" key="1">
    <citation type="submission" date="2012-08" db="EMBL/GenBank/DDBJ databases">
        <title>Oryza genome evolution.</title>
        <authorList>
            <person name="Wing R.A."/>
        </authorList>
    </citation>
    <scope>NUCLEOTIDE SEQUENCE</scope>
</reference>
<reference evidence="1" key="3">
    <citation type="submission" date="2015-04" db="UniProtKB">
        <authorList>
            <consortium name="EnsemblPlants"/>
        </authorList>
    </citation>
    <scope>IDENTIFICATION</scope>
</reference>
<dbReference type="Proteomes" id="UP000032180">
    <property type="component" value="Chromosome 2"/>
</dbReference>
<sequence length="103" mass="11519">MFISVFYGRIWHGDRWATWHTWIELAHEGVAVVWWTLTTGLVAVLFQQDWESIGGGASIRCGGDVVLPMRNPSSVFCWANSGYAFGRRNPLGAAVEVPTSYFP</sequence>
<name>A0A0D9VBT0_9ORYZ</name>
<organism evidence="1 2">
    <name type="scientific">Leersia perrieri</name>
    <dbReference type="NCBI Taxonomy" id="77586"/>
    <lineage>
        <taxon>Eukaryota</taxon>
        <taxon>Viridiplantae</taxon>
        <taxon>Streptophyta</taxon>
        <taxon>Embryophyta</taxon>
        <taxon>Tracheophyta</taxon>
        <taxon>Spermatophyta</taxon>
        <taxon>Magnoliopsida</taxon>
        <taxon>Liliopsida</taxon>
        <taxon>Poales</taxon>
        <taxon>Poaceae</taxon>
        <taxon>BOP clade</taxon>
        <taxon>Oryzoideae</taxon>
        <taxon>Oryzeae</taxon>
        <taxon>Oryzinae</taxon>
        <taxon>Leersia</taxon>
    </lineage>
</organism>